<dbReference type="Proteomes" id="UP000287447">
    <property type="component" value="Unassembled WGS sequence"/>
</dbReference>
<dbReference type="AlphaFoldDB" id="A0A437QY33"/>
<keyword evidence="1" id="KW-0732">Signal</keyword>
<feature type="chain" id="PRO_5018992699" description="DUF4136 domain-containing protein" evidence="1">
    <location>
        <begin position="31"/>
        <end position="204"/>
    </location>
</feature>
<keyword evidence="3" id="KW-1185">Reference proteome</keyword>
<evidence type="ECO:0008006" key="4">
    <source>
        <dbReference type="Google" id="ProtNLM"/>
    </source>
</evidence>
<protein>
    <recommendedName>
        <fullName evidence="4">DUF4136 domain-containing protein</fullName>
    </recommendedName>
</protein>
<organism evidence="2 3">
    <name type="scientific">Hwanghaeella grinnelliae</name>
    <dbReference type="NCBI Taxonomy" id="2500179"/>
    <lineage>
        <taxon>Bacteria</taxon>
        <taxon>Pseudomonadati</taxon>
        <taxon>Pseudomonadota</taxon>
        <taxon>Alphaproteobacteria</taxon>
        <taxon>Rhodospirillales</taxon>
        <taxon>Rhodospirillaceae</taxon>
        <taxon>Hwanghaeella</taxon>
    </lineage>
</organism>
<gene>
    <name evidence="2" type="ORF">EOI86_09450</name>
</gene>
<feature type="signal peptide" evidence="1">
    <location>
        <begin position="1"/>
        <end position="30"/>
    </location>
</feature>
<evidence type="ECO:0000313" key="3">
    <source>
        <dbReference type="Proteomes" id="UP000287447"/>
    </source>
</evidence>
<name>A0A437QY33_9PROT</name>
<proteinExistence type="predicted"/>
<sequence>MAIDFTRFFRFLTALLTLSFLLTPATGASAADSDEVARIVTRVAAQLPDNAVIWAQPSQNSDLNDRLAEEFRLVIDHIGRAPTGDGTAPVYSLVFDADVMGTIDQSDTSIGKIEGNAEGKLDFQLKLWSSGGGSSLFQGQGTSGEVNLRGFRMNAALHLDDKVIWQGFAATNSNSGDPFDALAPLVQVLMDRLDIDSDEVIPLH</sequence>
<comment type="caution">
    <text evidence="2">The sequence shown here is derived from an EMBL/GenBank/DDBJ whole genome shotgun (WGS) entry which is preliminary data.</text>
</comment>
<reference evidence="3" key="1">
    <citation type="submission" date="2019-01" db="EMBL/GenBank/DDBJ databases">
        <title>Gri0909 isolated from a small marine red alga.</title>
        <authorList>
            <person name="Kim J."/>
            <person name="Jeong S.E."/>
            <person name="Jeon C.O."/>
        </authorList>
    </citation>
    <scope>NUCLEOTIDE SEQUENCE [LARGE SCALE GENOMIC DNA]</scope>
    <source>
        <strain evidence="3">Gri0909</strain>
    </source>
</reference>
<dbReference type="EMBL" id="SADE01000001">
    <property type="protein sequence ID" value="RVU39441.1"/>
    <property type="molecule type" value="Genomic_DNA"/>
</dbReference>
<evidence type="ECO:0000256" key="1">
    <source>
        <dbReference type="SAM" id="SignalP"/>
    </source>
</evidence>
<dbReference type="RefSeq" id="WP_127764812.1">
    <property type="nucleotide sequence ID" value="NZ_SADE01000001.1"/>
</dbReference>
<evidence type="ECO:0000313" key="2">
    <source>
        <dbReference type="EMBL" id="RVU39441.1"/>
    </source>
</evidence>
<accession>A0A437QY33</accession>